<feature type="domain" description="Squalene cyclase C-terminal" evidence="2">
    <location>
        <begin position="154"/>
        <end position="229"/>
    </location>
</feature>
<protein>
    <recommendedName>
        <fullName evidence="2">Squalene cyclase C-terminal domain-containing protein</fullName>
    </recommendedName>
</protein>
<feature type="chain" id="PRO_5003021120" description="Squalene cyclase C-terminal domain-containing protein" evidence="1">
    <location>
        <begin position="25"/>
        <end position="507"/>
    </location>
</feature>
<accession>D1C299</accession>
<dbReference type="EMBL" id="CP001823">
    <property type="protein sequence ID" value="ACZ38366.1"/>
    <property type="molecule type" value="Genomic_DNA"/>
</dbReference>
<name>D1C299_SPHTD</name>
<dbReference type="STRING" id="479434.Sthe_0929"/>
<feature type="signal peptide" evidence="1">
    <location>
        <begin position="1"/>
        <end position="24"/>
    </location>
</feature>
<dbReference type="eggNOG" id="COG1657">
    <property type="taxonomic scope" value="Bacteria"/>
</dbReference>
<dbReference type="PANTHER" id="PTHR10559:SF18">
    <property type="entry name" value="TRANSCOBALAMIN II"/>
    <property type="match status" value="1"/>
</dbReference>
<dbReference type="Gene3D" id="1.50.10.20">
    <property type="match status" value="2"/>
</dbReference>
<dbReference type="PANTHER" id="PTHR10559">
    <property type="entry name" value="TRANSCOBALAMIN-1/GASTRIC INTRINSIC FACTOR"/>
    <property type="match status" value="1"/>
</dbReference>
<gene>
    <name evidence="3" type="ordered locus">Sthe_0929</name>
</gene>
<evidence type="ECO:0000313" key="3">
    <source>
        <dbReference type="EMBL" id="ACZ38366.1"/>
    </source>
</evidence>
<dbReference type="HOGENOM" id="CLU_543939_0_0_0"/>
<dbReference type="KEGG" id="sti:Sthe_0929"/>
<evidence type="ECO:0000256" key="1">
    <source>
        <dbReference type="SAM" id="SignalP"/>
    </source>
</evidence>
<dbReference type="InterPro" id="IPR051588">
    <property type="entry name" value="Cobalamin_Transport"/>
</dbReference>
<sequence length="507" mass="53513">MQRTIPTLVLASPLWLGLAPPARGSPSLPVTRAVDWLRTQQQPDGGFASQSGDSEPGITADAALAFAAAGVDPDLVAAGGPSIIDYLRAVAGDYADTPVGAAKLTLVAVASGVDPRDFGGIDLLARLTANFDPATGLFDPQIVNHAFAVMALAAARQPVPAAAVNALIDAQAIDGGWSSLPEQGSRRSDSRTTALTIQALVAAGERGTTAVDRGIGYLLAAQTDDGSFVAQVGAQVPAVGDATSSAFAIQAMLAAGERATLDTVAVGMAALERLQNDSGALRAWADEPGDNLPVTAQAVPALALQPLPVPPHTGFGRTTAIERAMQPASPKESCAYYAATGHNLCAGFLSYWLAYGGLAVYGYPITEEFIEDGRTVPYFERARFEWHPGVAPERFDVLLGRIGSEHTAGRASSPPFAPAEPIEQPDCLYFPQTQHNLCGGFNDYWQRYGALSVYGYPISEEVVEDGRTVQYFERARLEWHPGAAWSHYDVLVGRLGVELLTRSREVN</sequence>
<dbReference type="InterPro" id="IPR032696">
    <property type="entry name" value="SQ_cyclase_C"/>
</dbReference>
<dbReference type="Proteomes" id="UP000002027">
    <property type="component" value="Chromosome 1"/>
</dbReference>
<evidence type="ECO:0000259" key="2">
    <source>
        <dbReference type="Pfam" id="PF13243"/>
    </source>
</evidence>
<keyword evidence="4" id="KW-1185">Reference proteome</keyword>
<dbReference type="InterPro" id="IPR008930">
    <property type="entry name" value="Terpenoid_cyclase/PrenylTrfase"/>
</dbReference>
<organism evidence="3 4">
    <name type="scientific">Sphaerobacter thermophilus (strain ATCC 49802 / DSM 20745 / KCCM 41009 / NCIMB 13125 / S 6022)</name>
    <dbReference type="NCBI Taxonomy" id="479434"/>
    <lineage>
        <taxon>Bacteria</taxon>
        <taxon>Pseudomonadati</taxon>
        <taxon>Thermomicrobiota</taxon>
        <taxon>Thermomicrobia</taxon>
        <taxon>Sphaerobacterales</taxon>
        <taxon>Sphaerobacterineae</taxon>
        <taxon>Sphaerobacteraceae</taxon>
        <taxon>Sphaerobacter</taxon>
    </lineage>
</organism>
<proteinExistence type="predicted"/>
<dbReference type="RefSeq" id="WP_012871413.1">
    <property type="nucleotide sequence ID" value="NC_013523.1"/>
</dbReference>
<dbReference type="CDD" id="cd00688">
    <property type="entry name" value="ISOPREN_C2_like"/>
    <property type="match status" value="1"/>
</dbReference>
<dbReference type="OrthoDB" id="144905at2"/>
<evidence type="ECO:0000313" key="4">
    <source>
        <dbReference type="Proteomes" id="UP000002027"/>
    </source>
</evidence>
<reference evidence="4" key="1">
    <citation type="submission" date="2009-11" db="EMBL/GenBank/DDBJ databases">
        <title>The complete chromosome 1 of Sphaerobacter thermophilus DSM 20745.</title>
        <authorList>
            <person name="Lucas S."/>
            <person name="Copeland A."/>
            <person name="Lapidus A."/>
            <person name="Glavina del Rio T."/>
            <person name="Dalin E."/>
            <person name="Tice H."/>
            <person name="Bruce D."/>
            <person name="Goodwin L."/>
            <person name="Pitluck S."/>
            <person name="Kyrpides N."/>
            <person name="Mavromatis K."/>
            <person name="Ivanova N."/>
            <person name="Mikhailova N."/>
            <person name="LaButti K.M."/>
            <person name="Clum A."/>
            <person name="Sun H.I."/>
            <person name="Brettin T."/>
            <person name="Detter J.C."/>
            <person name="Han C."/>
            <person name="Larimer F."/>
            <person name="Land M."/>
            <person name="Hauser L."/>
            <person name="Markowitz V."/>
            <person name="Cheng J.F."/>
            <person name="Hugenholtz P."/>
            <person name="Woyke T."/>
            <person name="Wu D."/>
            <person name="Steenblock K."/>
            <person name="Schneider S."/>
            <person name="Pukall R."/>
            <person name="Goeker M."/>
            <person name="Klenk H.P."/>
            <person name="Eisen J.A."/>
        </authorList>
    </citation>
    <scope>NUCLEOTIDE SEQUENCE [LARGE SCALE GENOMIC DNA]</scope>
    <source>
        <strain evidence="4">ATCC 49802 / DSM 20745 / S 6022</strain>
    </source>
</reference>
<dbReference type="SUPFAM" id="SSF48239">
    <property type="entry name" value="Terpenoid cyclases/Protein prenyltransferases"/>
    <property type="match status" value="2"/>
</dbReference>
<keyword evidence="1" id="KW-0732">Signal</keyword>
<dbReference type="AlphaFoldDB" id="D1C299"/>
<dbReference type="InParanoid" id="D1C299"/>
<dbReference type="Pfam" id="PF13243">
    <property type="entry name" value="SQHop_cyclase_C"/>
    <property type="match status" value="1"/>
</dbReference>
<reference evidence="3 4" key="2">
    <citation type="journal article" date="2010" name="Stand. Genomic Sci.">
        <title>Complete genome sequence of Desulfohalobium retbaense type strain (HR(100)).</title>
        <authorList>
            <person name="Spring S."/>
            <person name="Nolan M."/>
            <person name="Lapidus A."/>
            <person name="Glavina Del Rio T."/>
            <person name="Copeland A."/>
            <person name="Tice H."/>
            <person name="Cheng J.F."/>
            <person name="Lucas S."/>
            <person name="Land M."/>
            <person name="Chen F."/>
            <person name="Bruce D."/>
            <person name="Goodwin L."/>
            <person name="Pitluck S."/>
            <person name="Ivanova N."/>
            <person name="Mavromatis K."/>
            <person name="Mikhailova N."/>
            <person name="Pati A."/>
            <person name="Chen A."/>
            <person name="Palaniappan K."/>
            <person name="Hauser L."/>
            <person name="Chang Y.J."/>
            <person name="Jeffries C.D."/>
            <person name="Munk C."/>
            <person name="Kiss H."/>
            <person name="Chain P."/>
            <person name="Han C."/>
            <person name="Brettin T."/>
            <person name="Detter J.C."/>
            <person name="Schuler E."/>
            <person name="Goker M."/>
            <person name="Rohde M."/>
            <person name="Bristow J."/>
            <person name="Eisen J.A."/>
            <person name="Markowitz V."/>
            <person name="Hugenholtz P."/>
            <person name="Kyrpides N.C."/>
            <person name="Klenk H.P."/>
        </authorList>
    </citation>
    <scope>NUCLEOTIDE SEQUENCE [LARGE SCALE GENOMIC DNA]</scope>
    <source>
        <strain evidence="4">ATCC 49802 / DSM 20745 / S 6022</strain>
    </source>
</reference>